<organism evidence="4 5">
    <name type="scientific">Diploptera punctata</name>
    <name type="common">Pacific beetle cockroach</name>
    <dbReference type="NCBI Taxonomy" id="6984"/>
    <lineage>
        <taxon>Eukaryota</taxon>
        <taxon>Metazoa</taxon>
        <taxon>Ecdysozoa</taxon>
        <taxon>Arthropoda</taxon>
        <taxon>Hexapoda</taxon>
        <taxon>Insecta</taxon>
        <taxon>Pterygota</taxon>
        <taxon>Neoptera</taxon>
        <taxon>Polyneoptera</taxon>
        <taxon>Dictyoptera</taxon>
        <taxon>Blattodea</taxon>
        <taxon>Blaberoidea</taxon>
        <taxon>Blaberidae</taxon>
        <taxon>Diplopterinae</taxon>
        <taxon>Diploptera</taxon>
    </lineage>
</organism>
<dbReference type="AlphaFoldDB" id="A0AAD8E621"/>
<evidence type="ECO:0000313" key="4">
    <source>
        <dbReference type="EMBL" id="KAJ9578623.1"/>
    </source>
</evidence>
<evidence type="ECO:0000256" key="2">
    <source>
        <dbReference type="SAM" id="SignalP"/>
    </source>
</evidence>
<dbReference type="EMBL" id="JASPKZ010008866">
    <property type="protein sequence ID" value="KAJ9578623.1"/>
    <property type="molecule type" value="Genomic_DNA"/>
</dbReference>
<feature type="chain" id="PRO_5041928775" description="CUB domain-containing protein" evidence="2">
    <location>
        <begin position="21"/>
        <end position="113"/>
    </location>
</feature>
<evidence type="ECO:0000256" key="1">
    <source>
        <dbReference type="ARBA" id="ARBA00023157"/>
    </source>
</evidence>
<evidence type="ECO:0000259" key="3">
    <source>
        <dbReference type="Pfam" id="PF00431"/>
    </source>
</evidence>
<keyword evidence="1" id="KW-1015">Disulfide bond</keyword>
<evidence type="ECO:0000313" key="5">
    <source>
        <dbReference type="Proteomes" id="UP001233999"/>
    </source>
</evidence>
<accession>A0AAD8E621</accession>
<protein>
    <recommendedName>
        <fullName evidence="3">CUB domain-containing protein</fullName>
    </recommendedName>
</protein>
<keyword evidence="5" id="KW-1185">Reference proteome</keyword>
<dbReference type="InterPro" id="IPR035914">
    <property type="entry name" value="Sperma_CUB_dom_sf"/>
</dbReference>
<proteinExistence type="predicted"/>
<dbReference type="Pfam" id="PF00431">
    <property type="entry name" value="CUB"/>
    <property type="match status" value="1"/>
</dbReference>
<feature type="domain" description="CUB" evidence="3">
    <location>
        <begin position="33"/>
        <end position="86"/>
    </location>
</feature>
<gene>
    <name evidence="4" type="ORF">L9F63_005113</name>
</gene>
<reference evidence="4" key="2">
    <citation type="submission" date="2023-05" db="EMBL/GenBank/DDBJ databases">
        <authorList>
            <person name="Fouks B."/>
        </authorList>
    </citation>
    <scope>NUCLEOTIDE SEQUENCE</scope>
    <source>
        <strain evidence="4">Stay&amp;Tobe</strain>
        <tissue evidence="4">Testes</tissue>
    </source>
</reference>
<dbReference type="Gene3D" id="2.60.120.290">
    <property type="entry name" value="Spermadhesin, CUB domain"/>
    <property type="match status" value="1"/>
</dbReference>
<keyword evidence="2" id="KW-0732">Signal</keyword>
<feature type="signal peptide" evidence="2">
    <location>
        <begin position="1"/>
        <end position="20"/>
    </location>
</feature>
<dbReference type="SUPFAM" id="SSF49854">
    <property type="entry name" value="Spermadhesin, CUB domain"/>
    <property type="match status" value="1"/>
</dbReference>
<dbReference type="Proteomes" id="UP001233999">
    <property type="component" value="Unassembled WGS sequence"/>
</dbReference>
<reference evidence="4" key="1">
    <citation type="journal article" date="2023" name="IScience">
        <title>Live-bearing cockroach genome reveals convergent evolutionary mechanisms linked to viviparity in insects and beyond.</title>
        <authorList>
            <person name="Fouks B."/>
            <person name="Harrison M.C."/>
            <person name="Mikhailova A.A."/>
            <person name="Marchal E."/>
            <person name="English S."/>
            <person name="Carruthers M."/>
            <person name="Jennings E.C."/>
            <person name="Chiamaka E.L."/>
            <person name="Frigard R.A."/>
            <person name="Pippel M."/>
            <person name="Attardo G.M."/>
            <person name="Benoit J.B."/>
            <person name="Bornberg-Bauer E."/>
            <person name="Tobe S.S."/>
        </authorList>
    </citation>
    <scope>NUCLEOTIDE SEQUENCE</scope>
    <source>
        <strain evidence="4">Stay&amp;Tobe</strain>
    </source>
</reference>
<comment type="caution">
    <text evidence="4">The sequence shown here is derived from an EMBL/GenBank/DDBJ whole genome shotgun (WGS) entry which is preliminary data.</text>
</comment>
<sequence>MAMYLMLQLLFSSTIFLVSAQTANYEQDVVPGQTYHLYTPQYPNKYYSNINYQWLIRAPTSYQMNLTCDIELPNSQACTGDRLLISLTGNTNVFIPTVVRGHFLFNRKATRCW</sequence>
<dbReference type="InterPro" id="IPR000859">
    <property type="entry name" value="CUB_dom"/>
</dbReference>
<name>A0AAD8E621_DIPPU</name>